<evidence type="ECO:0000256" key="1">
    <source>
        <dbReference type="SAM" id="MobiDB-lite"/>
    </source>
</evidence>
<protein>
    <submittedName>
        <fullName evidence="2">Uncharacterized protein</fullName>
    </submittedName>
</protein>
<dbReference type="EMBL" id="VSRR010000931">
    <property type="protein sequence ID" value="MPC20975.1"/>
    <property type="molecule type" value="Genomic_DNA"/>
</dbReference>
<feature type="region of interest" description="Disordered" evidence="1">
    <location>
        <begin position="65"/>
        <end position="84"/>
    </location>
</feature>
<evidence type="ECO:0000313" key="2">
    <source>
        <dbReference type="EMBL" id="MPC20975.1"/>
    </source>
</evidence>
<keyword evidence="3" id="KW-1185">Reference proteome</keyword>
<organism evidence="2 3">
    <name type="scientific">Portunus trituberculatus</name>
    <name type="common">Swimming crab</name>
    <name type="synonym">Neptunus trituberculatus</name>
    <dbReference type="NCBI Taxonomy" id="210409"/>
    <lineage>
        <taxon>Eukaryota</taxon>
        <taxon>Metazoa</taxon>
        <taxon>Ecdysozoa</taxon>
        <taxon>Arthropoda</taxon>
        <taxon>Crustacea</taxon>
        <taxon>Multicrustacea</taxon>
        <taxon>Malacostraca</taxon>
        <taxon>Eumalacostraca</taxon>
        <taxon>Eucarida</taxon>
        <taxon>Decapoda</taxon>
        <taxon>Pleocyemata</taxon>
        <taxon>Brachyura</taxon>
        <taxon>Eubrachyura</taxon>
        <taxon>Portunoidea</taxon>
        <taxon>Portunidae</taxon>
        <taxon>Portuninae</taxon>
        <taxon>Portunus</taxon>
    </lineage>
</organism>
<evidence type="ECO:0000313" key="3">
    <source>
        <dbReference type="Proteomes" id="UP000324222"/>
    </source>
</evidence>
<accession>A0A5B7DIM2</accession>
<proteinExistence type="predicted"/>
<reference evidence="2 3" key="1">
    <citation type="submission" date="2019-05" db="EMBL/GenBank/DDBJ databases">
        <title>Another draft genome of Portunus trituberculatus and its Hox gene families provides insights of decapod evolution.</title>
        <authorList>
            <person name="Jeong J.-H."/>
            <person name="Song I."/>
            <person name="Kim S."/>
            <person name="Choi T."/>
            <person name="Kim D."/>
            <person name="Ryu S."/>
            <person name="Kim W."/>
        </authorList>
    </citation>
    <scope>NUCLEOTIDE SEQUENCE [LARGE SCALE GENOMIC DNA]</scope>
    <source>
        <tissue evidence="2">Muscle</tissue>
    </source>
</reference>
<dbReference type="AlphaFoldDB" id="A0A5B7DIM2"/>
<sequence>MCILPDASRIQNHTLKRSQQEAANIPHENLSRDFKRGRSQGQCQTVCGPIAIQVKKMFAVTRKSSKTIQSRDMEGVKGQRKIKK</sequence>
<dbReference type="Proteomes" id="UP000324222">
    <property type="component" value="Unassembled WGS sequence"/>
</dbReference>
<gene>
    <name evidence="2" type="ORF">E2C01_013943</name>
</gene>
<comment type="caution">
    <text evidence="2">The sequence shown here is derived from an EMBL/GenBank/DDBJ whole genome shotgun (WGS) entry which is preliminary data.</text>
</comment>
<name>A0A5B7DIM2_PORTR</name>